<dbReference type="PANTHER" id="PTHR33434:SF2">
    <property type="entry name" value="FATTY ACID-BINDING PROTEIN TM_1468"/>
    <property type="match status" value="1"/>
</dbReference>
<dbReference type="InterPro" id="IPR003797">
    <property type="entry name" value="DegV"/>
</dbReference>
<keyword evidence="1" id="KW-0446">Lipid-binding</keyword>
<protein>
    <submittedName>
        <fullName evidence="2">DegV family protein</fullName>
    </submittedName>
</protein>
<dbReference type="Proteomes" id="UP001621964">
    <property type="component" value="Unassembled WGS sequence"/>
</dbReference>
<dbReference type="Gene3D" id="3.40.50.10170">
    <property type="match status" value="1"/>
</dbReference>
<reference evidence="2 3" key="1">
    <citation type="submission" date="2024-11" db="EMBL/GenBank/DDBJ databases">
        <authorList>
            <person name="Mikucki A.G."/>
            <person name="Kahler C.M."/>
        </authorList>
    </citation>
    <scope>NUCLEOTIDE SEQUENCE [LARGE SCALE GENOMIC DNA]</scope>
    <source>
        <strain evidence="2 3">EXNM717</strain>
    </source>
</reference>
<evidence type="ECO:0000313" key="2">
    <source>
        <dbReference type="EMBL" id="MFK7642667.1"/>
    </source>
</evidence>
<dbReference type="InterPro" id="IPR050270">
    <property type="entry name" value="DegV_domain_contain"/>
</dbReference>
<dbReference type="RefSeq" id="WP_405386637.1">
    <property type="nucleotide sequence ID" value="NZ_JBJGEB010000009.1"/>
</dbReference>
<sequence length="294" mass="32947">MQGSYALYRCAVLSTSTSSLSDILDRDSPIQILHLGVEMEGRVAADGLEVDNAQYCGWRKNHLNEKVRTIPPTQETLSHTFQYLIEQGYHEAIITTLGSRLSDTAEVIRKIAREYKELKIYVVDTGMCCMPEGYFALEALRLLREGKRPPEIITYLERLKPRCNIFFGIPSTRPLVVNGTVARMGARLSDWLGLKTVLRFTDNELTRVGSVSDIDEMMDAVILSVMQAMRGKDSRDFVLAGLYSGSPEFYHHFANRFHNQTGLRLGDGVPVSPVVAVHVGFDCIGIGMVERIKD</sequence>
<keyword evidence="3" id="KW-1185">Reference proteome</keyword>
<dbReference type="SUPFAM" id="SSF82549">
    <property type="entry name" value="DAK1/DegV-like"/>
    <property type="match status" value="1"/>
</dbReference>
<comment type="caution">
    <text evidence="2">The sequence shown here is derived from an EMBL/GenBank/DDBJ whole genome shotgun (WGS) entry which is preliminary data.</text>
</comment>
<organism evidence="2 3">
    <name type="scientific">Neisseria oralis</name>
    <dbReference type="NCBI Taxonomy" id="1107316"/>
    <lineage>
        <taxon>Bacteria</taxon>
        <taxon>Pseudomonadati</taxon>
        <taxon>Pseudomonadota</taxon>
        <taxon>Betaproteobacteria</taxon>
        <taxon>Neisseriales</taxon>
        <taxon>Neisseriaceae</taxon>
        <taxon>Neisseria</taxon>
    </lineage>
</organism>
<dbReference type="CDD" id="cd01983">
    <property type="entry name" value="SIMIBI"/>
    <property type="match status" value="1"/>
</dbReference>
<name>A0ABW8Q4Z7_9NEIS</name>
<evidence type="ECO:0000256" key="1">
    <source>
        <dbReference type="ARBA" id="ARBA00023121"/>
    </source>
</evidence>
<dbReference type="Gene3D" id="3.30.1180.10">
    <property type="match status" value="1"/>
</dbReference>
<dbReference type="EMBL" id="JBJGEB010000009">
    <property type="protein sequence ID" value="MFK7642667.1"/>
    <property type="molecule type" value="Genomic_DNA"/>
</dbReference>
<dbReference type="InterPro" id="IPR043168">
    <property type="entry name" value="DegV_C"/>
</dbReference>
<proteinExistence type="predicted"/>
<gene>
    <name evidence="2" type="ORF">ACI43T_09210</name>
</gene>
<dbReference type="NCBIfam" id="TIGR00762">
    <property type="entry name" value="DegV"/>
    <property type="match status" value="1"/>
</dbReference>
<dbReference type="PROSITE" id="PS51482">
    <property type="entry name" value="DEGV"/>
    <property type="match status" value="1"/>
</dbReference>
<dbReference type="Pfam" id="PF02645">
    <property type="entry name" value="DegV"/>
    <property type="match status" value="1"/>
</dbReference>
<accession>A0ABW8Q4Z7</accession>
<dbReference type="PANTHER" id="PTHR33434">
    <property type="entry name" value="DEGV DOMAIN-CONTAINING PROTEIN DR_1986-RELATED"/>
    <property type="match status" value="1"/>
</dbReference>
<evidence type="ECO:0000313" key="3">
    <source>
        <dbReference type="Proteomes" id="UP001621964"/>
    </source>
</evidence>